<dbReference type="AlphaFoldDB" id="A0A7S8FF45"/>
<dbReference type="Gene3D" id="2.170.150.40">
    <property type="entry name" value="Domain of unknown function (DUF427)"/>
    <property type="match status" value="1"/>
</dbReference>
<protein>
    <recommendedName>
        <fullName evidence="1">DUF427 domain-containing protein</fullName>
    </recommendedName>
</protein>
<sequence>MAQAIWNGRTLAESNKGQVVEGNYYFPPQSITREHFQPSTTHTTCSWKGEASYYDIVVDGKVNKDAAWYYPSPKEAAKGIAGYVAFWKGVQVDDR</sequence>
<dbReference type="Pfam" id="PF04248">
    <property type="entry name" value="NTP_transf_9"/>
    <property type="match status" value="1"/>
</dbReference>
<dbReference type="InterPro" id="IPR038694">
    <property type="entry name" value="DUF427_sf"/>
</dbReference>
<organism evidence="2 3">
    <name type="scientific">Candidatus Nitrospira kreftii</name>
    <dbReference type="NCBI Taxonomy" id="2652173"/>
    <lineage>
        <taxon>Bacteria</taxon>
        <taxon>Pseudomonadati</taxon>
        <taxon>Nitrospirota</taxon>
        <taxon>Nitrospiria</taxon>
        <taxon>Nitrospirales</taxon>
        <taxon>Nitrospiraceae</taxon>
        <taxon>Nitrospira</taxon>
    </lineage>
</organism>
<evidence type="ECO:0000259" key="1">
    <source>
        <dbReference type="Pfam" id="PF04248"/>
    </source>
</evidence>
<proteinExistence type="predicted"/>
<evidence type="ECO:0000313" key="2">
    <source>
        <dbReference type="EMBL" id="QPD04536.1"/>
    </source>
</evidence>
<dbReference type="PANTHER" id="PTHR34310:SF5">
    <property type="entry name" value="DUF427 DOMAIN PROTEIN (AFU_ORTHOLOGUE AFUA_3G02220)"/>
    <property type="match status" value="1"/>
</dbReference>
<dbReference type="Proteomes" id="UP000593737">
    <property type="component" value="Chromosome"/>
</dbReference>
<accession>A0A7S8FF45</accession>
<dbReference type="PANTHER" id="PTHR34310">
    <property type="entry name" value="DUF427 DOMAIN PROTEIN (AFU_ORTHOLOGUE AFUA_3G02220)"/>
    <property type="match status" value="1"/>
</dbReference>
<reference evidence="2 3" key="1">
    <citation type="journal article" date="2020" name="ISME J.">
        <title>Enrichment and physiological characterization of a novel comammox Nitrospira indicates ammonium inhibition of complete nitrification.</title>
        <authorList>
            <person name="Sakoula D."/>
            <person name="Koch H."/>
            <person name="Frank J."/>
            <person name="Jetten M.S.M."/>
            <person name="van Kessel M.A.H.J."/>
            <person name="Lucker S."/>
        </authorList>
    </citation>
    <scope>NUCLEOTIDE SEQUENCE [LARGE SCALE GENOMIC DNA]</scope>
    <source>
        <strain evidence="2">Comreactor17</strain>
    </source>
</reference>
<feature type="domain" description="DUF427" evidence="1">
    <location>
        <begin position="3"/>
        <end position="88"/>
    </location>
</feature>
<dbReference type="EMBL" id="CP047423">
    <property type="protein sequence ID" value="QPD04536.1"/>
    <property type="molecule type" value="Genomic_DNA"/>
</dbReference>
<name>A0A7S8FF45_9BACT</name>
<dbReference type="InterPro" id="IPR007361">
    <property type="entry name" value="DUF427"/>
</dbReference>
<gene>
    <name evidence="2" type="ORF">Nkreftii_002310</name>
</gene>
<dbReference type="KEGG" id="nkf:Nkreftii_002310"/>
<evidence type="ECO:0000313" key="3">
    <source>
        <dbReference type="Proteomes" id="UP000593737"/>
    </source>
</evidence>